<organism evidence="2 3">
    <name type="scientific">Nemorincola caseinilytica</name>
    <dbReference type="NCBI Taxonomy" id="2054315"/>
    <lineage>
        <taxon>Bacteria</taxon>
        <taxon>Pseudomonadati</taxon>
        <taxon>Bacteroidota</taxon>
        <taxon>Chitinophagia</taxon>
        <taxon>Chitinophagales</taxon>
        <taxon>Chitinophagaceae</taxon>
        <taxon>Nemorincola</taxon>
    </lineage>
</organism>
<evidence type="ECO:0000313" key="3">
    <source>
        <dbReference type="Proteomes" id="UP001500067"/>
    </source>
</evidence>
<sequence length="90" mass="9796">MKTNEENKDPNTSSTQSDKKKSAPASHLEGQYEKQGDKPEMEPGYIADAEDTQQDSDSQNSNVDIDPKQDHNSPGPVNPGEVHGSGDKKE</sequence>
<accession>A0ABP8NM69</accession>
<dbReference type="RefSeq" id="WP_345084861.1">
    <property type="nucleotide sequence ID" value="NZ_BAABFA010000024.1"/>
</dbReference>
<keyword evidence="3" id="KW-1185">Reference proteome</keyword>
<dbReference type="EMBL" id="BAABFA010000024">
    <property type="protein sequence ID" value="GAA4469617.1"/>
    <property type="molecule type" value="Genomic_DNA"/>
</dbReference>
<feature type="region of interest" description="Disordered" evidence="1">
    <location>
        <begin position="1"/>
        <end position="90"/>
    </location>
</feature>
<evidence type="ECO:0000256" key="1">
    <source>
        <dbReference type="SAM" id="MobiDB-lite"/>
    </source>
</evidence>
<evidence type="ECO:0000313" key="2">
    <source>
        <dbReference type="EMBL" id="GAA4469617.1"/>
    </source>
</evidence>
<proteinExistence type="predicted"/>
<name>A0ABP8NM69_9BACT</name>
<protein>
    <submittedName>
        <fullName evidence="2">Uncharacterized protein</fullName>
    </submittedName>
</protein>
<gene>
    <name evidence="2" type="ORF">GCM10023093_29370</name>
</gene>
<reference evidence="3" key="1">
    <citation type="journal article" date="2019" name="Int. J. Syst. Evol. Microbiol.">
        <title>The Global Catalogue of Microorganisms (GCM) 10K type strain sequencing project: providing services to taxonomists for standard genome sequencing and annotation.</title>
        <authorList>
            <consortium name="The Broad Institute Genomics Platform"/>
            <consortium name="The Broad Institute Genome Sequencing Center for Infectious Disease"/>
            <person name="Wu L."/>
            <person name="Ma J."/>
        </authorList>
    </citation>
    <scope>NUCLEOTIDE SEQUENCE [LARGE SCALE GENOMIC DNA]</scope>
    <source>
        <strain evidence="3">JCM 32105</strain>
    </source>
</reference>
<dbReference type="Proteomes" id="UP001500067">
    <property type="component" value="Unassembled WGS sequence"/>
</dbReference>
<feature type="compositionally biased region" description="Basic and acidic residues" evidence="1">
    <location>
        <begin position="30"/>
        <end position="41"/>
    </location>
</feature>
<comment type="caution">
    <text evidence="2">The sequence shown here is derived from an EMBL/GenBank/DDBJ whole genome shotgun (WGS) entry which is preliminary data.</text>
</comment>